<evidence type="ECO:0000313" key="6">
    <source>
        <dbReference type="EMBL" id="MCK7593705.1"/>
    </source>
</evidence>
<dbReference type="InterPro" id="IPR000212">
    <property type="entry name" value="DNA_helicase_UvrD/REP"/>
</dbReference>
<protein>
    <submittedName>
        <fullName evidence="6">NERD domain-containing protein</fullName>
    </submittedName>
</protein>
<name>A0ABT0GGQ1_9GAMM</name>
<dbReference type="InterPro" id="IPR011528">
    <property type="entry name" value="NERD"/>
</dbReference>
<dbReference type="PANTHER" id="PTHR11070">
    <property type="entry name" value="UVRD / RECB / PCRA DNA HELICASE FAMILY MEMBER"/>
    <property type="match status" value="1"/>
</dbReference>
<evidence type="ECO:0000259" key="5">
    <source>
        <dbReference type="PROSITE" id="PS50965"/>
    </source>
</evidence>
<evidence type="ECO:0000313" key="7">
    <source>
        <dbReference type="Proteomes" id="UP001431449"/>
    </source>
</evidence>
<evidence type="ECO:0000256" key="1">
    <source>
        <dbReference type="ARBA" id="ARBA00022741"/>
    </source>
</evidence>
<keyword evidence="3" id="KW-0347">Helicase</keyword>
<dbReference type="Proteomes" id="UP001431449">
    <property type="component" value="Unassembled WGS sequence"/>
</dbReference>
<evidence type="ECO:0000256" key="4">
    <source>
        <dbReference type="ARBA" id="ARBA00022840"/>
    </source>
</evidence>
<dbReference type="RefSeq" id="WP_248207806.1">
    <property type="nucleotide sequence ID" value="NZ_JALNMH010000006.1"/>
</dbReference>
<accession>A0ABT0GGQ1</accession>
<reference evidence="6" key="1">
    <citation type="submission" date="2022-04" db="EMBL/GenBank/DDBJ databases">
        <title>Lysobacter sp. CAU 1642 isolated from sea sand.</title>
        <authorList>
            <person name="Kim W."/>
        </authorList>
    </citation>
    <scope>NUCLEOTIDE SEQUENCE</scope>
    <source>
        <strain evidence="6">CAU 1642</strain>
    </source>
</reference>
<dbReference type="PANTHER" id="PTHR11070:SF45">
    <property type="entry name" value="DNA 3'-5' HELICASE"/>
    <property type="match status" value="1"/>
</dbReference>
<organism evidence="6 7">
    <name type="scientific">Pseudomarimonas salicorniae</name>
    <dbReference type="NCBI Taxonomy" id="2933270"/>
    <lineage>
        <taxon>Bacteria</taxon>
        <taxon>Pseudomonadati</taxon>
        <taxon>Pseudomonadota</taxon>
        <taxon>Gammaproteobacteria</taxon>
        <taxon>Lysobacterales</taxon>
        <taxon>Lysobacteraceae</taxon>
        <taxon>Pseudomarimonas</taxon>
    </lineage>
</organism>
<dbReference type="Pfam" id="PF13361">
    <property type="entry name" value="UvrD_C"/>
    <property type="match status" value="2"/>
</dbReference>
<proteinExistence type="predicted"/>
<dbReference type="InterPro" id="IPR027417">
    <property type="entry name" value="P-loop_NTPase"/>
</dbReference>
<keyword evidence="2" id="KW-0378">Hydrolase</keyword>
<dbReference type="SUPFAM" id="SSF52540">
    <property type="entry name" value="P-loop containing nucleoside triphosphate hydrolases"/>
    <property type="match status" value="1"/>
</dbReference>
<dbReference type="InterPro" id="IPR014017">
    <property type="entry name" value="DNA_helicase_UvrD-like_C"/>
</dbReference>
<gene>
    <name evidence="6" type="ORF">M0G41_08490</name>
</gene>
<dbReference type="Pfam" id="PF08378">
    <property type="entry name" value="NERD"/>
    <property type="match status" value="1"/>
</dbReference>
<dbReference type="Pfam" id="PF13245">
    <property type="entry name" value="AAA_19"/>
    <property type="match status" value="1"/>
</dbReference>
<evidence type="ECO:0000256" key="2">
    <source>
        <dbReference type="ARBA" id="ARBA00022801"/>
    </source>
</evidence>
<dbReference type="Gene3D" id="3.40.50.300">
    <property type="entry name" value="P-loop containing nucleotide triphosphate hydrolases"/>
    <property type="match status" value="2"/>
</dbReference>
<comment type="caution">
    <text evidence="6">The sequence shown here is derived from an EMBL/GenBank/DDBJ whole genome shotgun (WGS) entry which is preliminary data.</text>
</comment>
<dbReference type="PROSITE" id="PS50965">
    <property type="entry name" value="NERD"/>
    <property type="match status" value="1"/>
</dbReference>
<keyword evidence="1" id="KW-0547">Nucleotide-binding</keyword>
<keyword evidence="7" id="KW-1185">Reference proteome</keyword>
<feature type="domain" description="NERD" evidence="5">
    <location>
        <begin position="14"/>
        <end position="129"/>
    </location>
</feature>
<keyword evidence="4" id="KW-0067">ATP-binding</keyword>
<sequence>MATLIPSRNQCLPRMTSGERRTALRLEEQLDEDYLAWFDVPIGPKQRQPDFVVLHPNRGLLVLEVKDWKLDTVVSIDKTRAVLRTGRGDVTVVNPLLQARAYALELNTVLQRDPALVFPAGHLLQGKSMVPWGHGVVLANVTRAQFEAHELGHVLPEHLVLLRDDLAESVDREAFEQRLWDLFNAHTGHPLSLPQIDRIRWHLFPEVRVVSPMQPDLWADDQSQNDTAAIEQTLPDLIRVMDLQQEQLARSLGEGHRVIHGVAGSGKTMILGYRCLHLARSLSRPILVLCYNVTLAARLEQLIAARGLQAQVSIRNFHGWCHDMLRTYRLPKPEQGRDKSAFFEAMVEAVIAGVEGNAIPRGQYGAVLIDEGHDFEPRWLQLITQMVDPSTNSLLLLYDDAQAIYGGPKRRRFSFKSVGIQAQGRTTILRLNYRNTYEILALAKAFAGDLLDGDDGDDDTPHVIAPESAGRHGPAPQVIDCDSPQHEAELIASQVADLIANGHDPNQIGVIWRDYAHATRIEKALRRAGVPLRCATTSRDKKSLFQGPPSVKLVSAHSSKGLEFESVFVSGLGRQTKAEEDPVTEARLMYVAMTRAMTRLWVLRVGGGEGVRSAAAESAL</sequence>
<evidence type="ECO:0000256" key="3">
    <source>
        <dbReference type="ARBA" id="ARBA00022806"/>
    </source>
</evidence>
<dbReference type="EMBL" id="JALNMH010000006">
    <property type="protein sequence ID" value="MCK7593705.1"/>
    <property type="molecule type" value="Genomic_DNA"/>
</dbReference>